<dbReference type="Proteomes" id="UP000255230">
    <property type="component" value="Unassembled WGS sequence"/>
</dbReference>
<gene>
    <name evidence="11" type="ORF">NCTC10465_00498</name>
</gene>
<dbReference type="EMBL" id="UGPY01000001">
    <property type="protein sequence ID" value="STY96732.1"/>
    <property type="molecule type" value="Genomic_DNA"/>
</dbReference>
<evidence type="ECO:0000256" key="8">
    <source>
        <dbReference type="ARBA" id="ARBA00023118"/>
    </source>
</evidence>
<protein>
    <submittedName>
        <fullName evidence="11">Helicase Cas3</fullName>
    </submittedName>
</protein>
<dbReference type="GO" id="GO:0016787">
    <property type="term" value="F:hydrolase activity"/>
    <property type="evidence" value="ECO:0007669"/>
    <property type="project" value="UniProtKB-KW"/>
</dbReference>
<dbReference type="GO" id="GO:0005524">
    <property type="term" value="F:ATP binding"/>
    <property type="evidence" value="ECO:0007669"/>
    <property type="project" value="UniProtKB-KW"/>
</dbReference>
<dbReference type="SUPFAM" id="SSF109604">
    <property type="entry name" value="HD-domain/PDEase-like"/>
    <property type="match status" value="1"/>
</dbReference>
<accession>A0A378Q7T8</accession>
<dbReference type="InterPro" id="IPR003607">
    <property type="entry name" value="HD/PDEase_dom"/>
</dbReference>
<proteinExistence type="inferred from homology"/>
<evidence type="ECO:0000259" key="9">
    <source>
        <dbReference type="PROSITE" id="PS51192"/>
    </source>
</evidence>
<dbReference type="NCBIfam" id="TIGR01596">
    <property type="entry name" value="cas3_HD"/>
    <property type="match status" value="1"/>
</dbReference>
<evidence type="ECO:0000259" key="10">
    <source>
        <dbReference type="PROSITE" id="PS51643"/>
    </source>
</evidence>
<evidence type="ECO:0000313" key="11">
    <source>
        <dbReference type="EMBL" id="STY96732.1"/>
    </source>
</evidence>
<dbReference type="GO" id="GO:0004386">
    <property type="term" value="F:helicase activity"/>
    <property type="evidence" value="ECO:0007669"/>
    <property type="project" value="UniProtKB-KW"/>
</dbReference>
<keyword evidence="3" id="KW-0479">Metal-binding</keyword>
<dbReference type="KEGG" id="mos:AXE82_04840"/>
<keyword evidence="5" id="KW-0378">Hydrolase</keyword>
<evidence type="ECO:0000256" key="6">
    <source>
        <dbReference type="ARBA" id="ARBA00022806"/>
    </source>
</evidence>
<comment type="similarity">
    <text evidence="1">In the N-terminal section; belongs to the CRISPR-associated nuclease Cas3-HD family.</text>
</comment>
<dbReference type="PROSITE" id="PS51643">
    <property type="entry name" value="HD_CAS3"/>
    <property type="match status" value="1"/>
</dbReference>
<dbReference type="Pfam" id="PF00270">
    <property type="entry name" value="DEAD"/>
    <property type="match status" value="1"/>
</dbReference>
<dbReference type="Pfam" id="PF21384">
    <property type="entry name" value="Cas3_I-F_Cas2"/>
    <property type="match status" value="1"/>
</dbReference>
<dbReference type="InterPro" id="IPR038257">
    <property type="entry name" value="CRISPR-assoc_Cas3_HD_sf"/>
</dbReference>
<dbReference type="Gene3D" id="1.10.3210.30">
    <property type="match status" value="1"/>
</dbReference>
<evidence type="ECO:0000313" key="12">
    <source>
        <dbReference type="Proteomes" id="UP000255230"/>
    </source>
</evidence>
<keyword evidence="12" id="KW-1185">Reference proteome</keyword>
<evidence type="ECO:0000256" key="3">
    <source>
        <dbReference type="ARBA" id="ARBA00022723"/>
    </source>
</evidence>
<keyword evidence="7" id="KW-0067">ATP-binding</keyword>
<dbReference type="GO" id="GO:0051607">
    <property type="term" value="P:defense response to virus"/>
    <property type="evidence" value="ECO:0007669"/>
    <property type="project" value="UniProtKB-KW"/>
</dbReference>
<comment type="similarity">
    <text evidence="2">In the central section; belongs to the CRISPR-associated helicase Cas3 family.</text>
</comment>
<dbReference type="InterPro" id="IPR048823">
    <property type="entry name" value="Cas3_I-F_Cas2"/>
</dbReference>
<dbReference type="GO" id="GO:0003676">
    <property type="term" value="F:nucleic acid binding"/>
    <property type="evidence" value="ECO:0007669"/>
    <property type="project" value="InterPro"/>
</dbReference>
<dbReference type="GO" id="GO:0046872">
    <property type="term" value="F:metal ion binding"/>
    <property type="evidence" value="ECO:0007669"/>
    <property type="project" value="UniProtKB-KW"/>
</dbReference>
<dbReference type="GeneID" id="35777837"/>
<keyword evidence="8" id="KW-0051">Antiviral defense</keyword>
<evidence type="ECO:0000256" key="4">
    <source>
        <dbReference type="ARBA" id="ARBA00022741"/>
    </source>
</evidence>
<dbReference type="Gene3D" id="3.40.50.300">
    <property type="entry name" value="P-loop containing nucleotide triphosphate hydrolases"/>
    <property type="match status" value="1"/>
</dbReference>
<dbReference type="RefSeq" id="WP_062332048.1">
    <property type="nucleotide sequence ID" value="NZ_CBCRZU010000015.1"/>
</dbReference>
<dbReference type="InterPro" id="IPR006483">
    <property type="entry name" value="CRISPR-assoc_Cas3_HD"/>
</dbReference>
<evidence type="ECO:0000256" key="1">
    <source>
        <dbReference type="ARBA" id="ARBA00006847"/>
    </source>
</evidence>
<keyword evidence="4" id="KW-0547">Nucleotide-binding</keyword>
<dbReference type="CDD" id="cd09641">
    <property type="entry name" value="Cas3''_I"/>
    <property type="match status" value="1"/>
</dbReference>
<dbReference type="InterPro" id="IPR054712">
    <property type="entry name" value="Cas3-like_dom"/>
</dbReference>
<name>A0A378Q7T8_FAUOS</name>
<dbReference type="InterPro" id="IPR011545">
    <property type="entry name" value="DEAD/DEAH_box_helicase_dom"/>
</dbReference>
<dbReference type="AlphaFoldDB" id="A0A378Q7T8"/>
<keyword evidence="6 11" id="KW-0347">Helicase</keyword>
<feature type="domain" description="Helicase ATP-binding" evidence="9">
    <location>
        <begin position="432"/>
        <end position="616"/>
    </location>
</feature>
<dbReference type="InterPro" id="IPR027417">
    <property type="entry name" value="P-loop_NTPase"/>
</dbReference>
<dbReference type="SMART" id="SM00471">
    <property type="entry name" value="HDc"/>
    <property type="match status" value="1"/>
</dbReference>
<evidence type="ECO:0000256" key="7">
    <source>
        <dbReference type="ARBA" id="ARBA00022840"/>
    </source>
</evidence>
<evidence type="ECO:0000256" key="2">
    <source>
        <dbReference type="ARBA" id="ARBA00009046"/>
    </source>
</evidence>
<organism evidence="11 12">
    <name type="scientific">Faucicola osloensis</name>
    <name type="common">Moraxella osloensis</name>
    <dbReference type="NCBI Taxonomy" id="34062"/>
    <lineage>
        <taxon>Bacteria</taxon>
        <taxon>Pseudomonadati</taxon>
        <taxon>Pseudomonadota</taxon>
        <taxon>Gammaproteobacteria</taxon>
        <taxon>Moraxellales</taxon>
        <taxon>Moraxellaceae</taxon>
        <taxon>Faucicola</taxon>
    </lineage>
</organism>
<sequence>MLVTFISQCEKKALNRTRRILDAFANRIGDNVWQTAITEDGLDTVKKLLRQSATKSTAVSCHRVRTRQRSELVWVVGRKDAFNNLGFVPVNWTTKGVFMDLPIETKNILANTHGQPLSQHLFAVGYLAYQIINKLKIDSPNLAKSAFIAGILHDLGKIDPQFQQWITKKSASPKFKVANEDEPEDIKLPDDGVHIDSTVKGLGKFTFETHPRHHELSWLLAASLLKDEKNLNPTQLAQIYHGIYWHHTRPYRKEDKYFSKAEGIDKLFIKSLTNTDIDKVINQLVAVLKDFKVIAKNFQSEDFDFANLLPTLSYPYQLTKNDLPLYKNYNDLSDEVAEFVKDVKPNALHNLVRMAVINADRIVSKMPSEDLAEYLAEGSLVYALDNILQQDTNLKIEIDRCIQGFNQSYPNSERNQSQDTASSQLAELTEIAEFDGRDNVAVLQGPAGCGKTKIALQWAAKTNVQKIVWVCPRVQVCLGILQDLTQADYLPNSKIEIFTGEYKKILTNGQRFEDIEETAVDDYFSGDIVITTIDQVVNNIISHQKIDGMMRFMQAHVVFDEFHELIPMAAFNLLFAELIEAKKMRKHQANTLLVSATPHDFYVKNVLQLDESDIVRVDSFNNADYQIEFKNYDDQNGEVSPLIIDKVTDNKVTFVITNTAQEAQLGFLLNQNDEHAILLHSKYTKQDKAEWFDRVYKCFKQNGSGNFQILRSGPIVQASLNISCERMFTDMTSPENWLQRLGRLDRFDSNNSLNIYTTVLPKSVETGKQSSSKAKFLANMNVWHSSVAWLNFVKDYIADKGDTVKINDLYQIYQAFYADEKCQEKVREDLNKSLKESVKLINDKIIDPISMPSRKKQKDGVAKIANVSLRGDNRFVQMAVCEVDNQLTPTFIDEYAYPEDTDHSKITIGLTESTNRIQGGRFEMRDSNKDLVTFMHKKHHNIMAGKYPNETFKATRFDWELLKLARSPEFPIYLSYTTKDLEPIGGERERHGYAMYYVKTAKQPVGMMSIDKLKNPQSIESGLEEESN</sequence>
<dbReference type="SMART" id="SM00487">
    <property type="entry name" value="DEXDc"/>
    <property type="match status" value="1"/>
</dbReference>
<feature type="domain" description="HD Cas3-type" evidence="10">
    <location>
        <begin position="110"/>
        <end position="362"/>
    </location>
</feature>
<dbReference type="Pfam" id="PF18019">
    <property type="entry name" value="Cas3_HD"/>
    <property type="match status" value="1"/>
</dbReference>
<dbReference type="PROSITE" id="PS51192">
    <property type="entry name" value="HELICASE_ATP_BIND_1"/>
    <property type="match status" value="1"/>
</dbReference>
<dbReference type="SUPFAM" id="SSF52540">
    <property type="entry name" value="P-loop containing nucleoside triphosphate hydrolases"/>
    <property type="match status" value="1"/>
</dbReference>
<dbReference type="Pfam" id="PF22590">
    <property type="entry name" value="Cas3-like_C_2"/>
    <property type="match status" value="1"/>
</dbReference>
<dbReference type="InterPro" id="IPR014001">
    <property type="entry name" value="Helicase_ATP-bd"/>
</dbReference>
<evidence type="ECO:0000256" key="5">
    <source>
        <dbReference type="ARBA" id="ARBA00022801"/>
    </source>
</evidence>
<reference evidence="11 12" key="1">
    <citation type="submission" date="2018-06" db="EMBL/GenBank/DDBJ databases">
        <authorList>
            <consortium name="Pathogen Informatics"/>
            <person name="Doyle S."/>
        </authorList>
    </citation>
    <scope>NUCLEOTIDE SEQUENCE [LARGE SCALE GENOMIC DNA]</scope>
    <source>
        <strain evidence="11 12">NCTC10465</strain>
    </source>
</reference>